<dbReference type="Proteomes" id="UP000324800">
    <property type="component" value="Unassembled WGS sequence"/>
</dbReference>
<gene>
    <name evidence="1" type="ORF">EZS28_048150</name>
</gene>
<organism evidence="1 2">
    <name type="scientific">Streblomastix strix</name>
    <dbReference type="NCBI Taxonomy" id="222440"/>
    <lineage>
        <taxon>Eukaryota</taxon>
        <taxon>Metamonada</taxon>
        <taxon>Preaxostyla</taxon>
        <taxon>Oxymonadida</taxon>
        <taxon>Streblomastigidae</taxon>
        <taxon>Streblomastix</taxon>
    </lineage>
</organism>
<evidence type="ECO:0000313" key="2">
    <source>
        <dbReference type="Proteomes" id="UP000324800"/>
    </source>
</evidence>
<sequence>KTKNGCALLISNFCLRKLSYSAVGTGCSHELFIHIGRTSKNKESRNGLKQGPLLNSALVQQAGYAKIAYIMHQFEPHSRFARRATGFRCISV</sequence>
<dbReference type="EMBL" id="SNRW01033177">
    <property type="protein sequence ID" value="KAA6356323.1"/>
    <property type="molecule type" value="Genomic_DNA"/>
</dbReference>
<dbReference type="AlphaFoldDB" id="A0A5J4TEW6"/>
<evidence type="ECO:0000313" key="1">
    <source>
        <dbReference type="EMBL" id="KAA6356323.1"/>
    </source>
</evidence>
<proteinExistence type="predicted"/>
<comment type="caution">
    <text evidence="1">The sequence shown here is derived from an EMBL/GenBank/DDBJ whole genome shotgun (WGS) entry which is preliminary data.</text>
</comment>
<reference evidence="1 2" key="1">
    <citation type="submission" date="2019-03" db="EMBL/GenBank/DDBJ databases">
        <title>Single cell metagenomics reveals metabolic interactions within the superorganism composed of flagellate Streblomastix strix and complex community of Bacteroidetes bacteria on its surface.</title>
        <authorList>
            <person name="Treitli S.C."/>
            <person name="Kolisko M."/>
            <person name="Husnik F."/>
            <person name="Keeling P."/>
            <person name="Hampl V."/>
        </authorList>
    </citation>
    <scope>NUCLEOTIDE SEQUENCE [LARGE SCALE GENOMIC DNA]</scope>
    <source>
        <strain evidence="1">ST1C</strain>
    </source>
</reference>
<name>A0A5J4TEW6_9EUKA</name>
<feature type="non-terminal residue" evidence="1">
    <location>
        <position position="1"/>
    </location>
</feature>
<protein>
    <submittedName>
        <fullName evidence="1">Uncharacterized protein</fullName>
    </submittedName>
</protein>
<accession>A0A5J4TEW6</accession>